<dbReference type="AlphaFoldDB" id="A0A0E3C0H7"/>
<gene>
    <name evidence="3" type="ORF">P245_14650</name>
</gene>
<dbReference type="Gene3D" id="3.40.190.150">
    <property type="entry name" value="Bordetella uptake gene, domain 1"/>
    <property type="match status" value="1"/>
</dbReference>
<feature type="signal peptide" evidence="2">
    <location>
        <begin position="1"/>
        <end position="27"/>
    </location>
</feature>
<dbReference type="Pfam" id="PF03401">
    <property type="entry name" value="TctC"/>
    <property type="match status" value="1"/>
</dbReference>
<dbReference type="SUPFAM" id="SSF53850">
    <property type="entry name" value="Periplasmic binding protein-like II"/>
    <property type="match status" value="1"/>
</dbReference>
<keyword evidence="2" id="KW-0732">Signal</keyword>
<comment type="similarity">
    <text evidence="1">Belongs to the UPF0065 (bug) family.</text>
</comment>
<dbReference type="Gene3D" id="3.40.190.10">
    <property type="entry name" value="Periplasmic binding protein-like II"/>
    <property type="match status" value="1"/>
</dbReference>
<evidence type="ECO:0000256" key="1">
    <source>
        <dbReference type="ARBA" id="ARBA00006987"/>
    </source>
</evidence>
<accession>A0A0E3C0H7</accession>
<dbReference type="CDD" id="cd07012">
    <property type="entry name" value="PBP2_Bug_TTT"/>
    <property type="match status" value="1"/>
</dbReference>
<protein>
    <submittedName>
        <fullName evidence="3">TctC</fullName>
    </submittedName>
</protein>
<dbReference type="PIRSF" id="PIRSF017082">
    <property type="entry name" value="YflP"/>
    <property type="match status" value="1"/>
</dbReference>
<organism evidence="3 4">
    <name type="scientific">Comamonas thiooxydans</name>
    <dbReference type="NCBI Taxonomy" id="363952"/>
    <lineage>
        <taxon>Bacteria</taxon>
        <taxon>Pseudomonadati</taxon>
        <taxon>Pseudomonadota</taxon>
        <taxon>Betaproteobacteria</taxon>
        <taxon>Burkholderiales</taxon>
        <taxon>Comamonadaceae</taxon>
        <taxon>Comamonas</taxon>
    </lineage>
</organism>
<dbReference type="InterPro" id="IPR005064">
    <property type="entry name" value="BUG"/>
</dbReference>
<evidence type="ECO:0000313" key="4">
    <source>
        <dbReference type="Proteomes" id="UP000029567"/>
    </source>
</evidence>
<name>A0A0E3C0H7_9BURK</name>
<dbReference type="PANTHER" id="PTHR42928">
    <property type="entry name" value="TRICARBOXYLATE-BINDING PROTEIN"/>
    <property type="match status" value="1"/>
</dbReference>
<dbReference type="EMBL" id="AWTN01000095">
    <property type="protein sequence ID" value="KGG90566.1"/>
    <property type="molecule type" value="Genomic_DNA"/>
</dbReference>
<evidence type="ECO:0000313" key="3">
    <source>
        <dbReference type="EMBL" id="KGG90566.1"/>
    </source>
</evidence>
<dbReference type="PANTHER" id="PTHR42928:SF5">
    <property type="entry name" value="BLR1237 PROTEIN"/>
    <property type="match status" value="1"/>
</dbReference>
<dbReference type="Proteomes" id="UP000029567">
    <property type="component" value="Unassembled WGS sequence"/>
</dbReference>
<reference evidence="3 4" key="1">
    <citation type="submission" date="2013-09" db="EMBL/GenBank/DDBJ databases">
        <title>High correlation between genotypes and phenotypes of environmental bacteria Comamonas testosteroni strains.</title>
        <authorList>
            <person name="Liu L."/>
            <person name="Zhu W."/>
            <person name="Xia X."/>
            <person name="Xu B."/>
            <person name="Luo M."/>
            <person name="Wang G."/>
        </authorList>
    </citation>
    <scope>NUCLEOTIDE SEQUENCE [LARGE SCALE GENOMIC DNA]</scope>
    <source>
        <strain evidence="3 4">JL14</strain>
    </source>
</reference>
<proteinExistence type="inferred from homology"/>
<comment type="caution">
    <text evidence="3">The sequence shown here is derived from an EMBL/GenBank/DDBJ whole genome shotgun (WGS) entry which is preliminary data.</text>
</comment>
<sequence length="327" mass="33682">MTKKSMPVRRAALLLCAAACLPLVAQAQGKADWPTRPIRLIVGYASGSSPDVQARLLAEPLTKALGQPVVVENKGGASGNIGADAVAKAGDGHTIGVIGNGPLTSSKFLYSKLPYDAIKDLAPLAMIGSAPLVLVAPKSMAANAGAYFKALKTGTQGNYGSVGTGSGGHLGVELIKEAMGLNLQHVPYNGGPAVVNALMGDQVQMALLPASTVMPLVQSGKLAALAVSSSKRSPLAPGVPAMPEIGAGNVDIEVWNAVMAPASMPAEHRAKLAAALEKILHAPDIRSKLLAQGWRIDDTSAASLARRIENDARIYGSLITQKNIRLE</sequence>
<feature type="chain" id="PRO_5002409542" evidence="2">
    <location>
        <begin position="28"/>
        <end position="327"/>
    </location>
</feature>
<evidence type="ECO:0000256" key="2">
    <source>
        <dbReference type="SAM" id="SignalP"/>
    </source>
</evidence>
<dbReference type="InterPro" id="IPR042100">
    <property type="entry name" value="Bug_dom1"/>
</dbReference>